<dbReference type="OrthoDB" id="9983241at2759"/>
<proteinExistence type="predicted"/>
<dbReference type="AlphaFoldDB" id="A0A9P3PVN9"/>
<sequence>MSSINFTWPEQTPTAAHGRQSITPVHCAIFIVNTDKWYPQGITTSADALDTGIYENKKRSYCFWRRTLPNALLVEPYTDSSGNPNFKSVQVHCGSLMWYGNLLYLVDTNNGIRVFDLDHIYKVSIGGNIGRQSAKVYEAVSYAYVVPQCRNYKASTVSPP</sequence>
<reference evidence="1" key="1">
    <citation type="submission" date="2022-07" db="EMBL/GenBank/DDBJ databases">
        <title>The genome of Lyophyllum shimeji provides insight into the initial evolution of ectomycorrhizal fungal genome.</title>
        <authorList>
            <person name="Kobayashi Y."/>
            <person name="Shibata T."/>
            <person name="Hirakawa H."/>
            <person name="Shigenobu S."/>
            <person name="Nishiyama T."/>
            <person name="Yamada A."/>
            <person name="Hasebe M."/>
            <person name="Kawaguchi M."/>
        </authorList>
    </citation>
    <scope>NUCLEOTIDE SEQUENCE</scope>
    <source>
        <strain evidence="1">AT787</strain>
    </source>
</reference>
<keyword evidence="2" id="KW-1185">Reference proteome</keyword>
<protein>
    <submittedName>
        <fullName evidence="1">Uncharacterized protein</fullName>
    </submittedName>
</protein>
<evidence type="ECO:0000313" key="1">
    <source>
        <dbReference type="EMBL" id="GLB42438.1"/>
    </source>
</evidence>
<accession>A0A9P3PVN9</accession>
<gene>
    <name evidence="1" type="ORF">LshimejAT787_1104530</name>
</gene>
<organism evidence="1 2">
    <name type="scientific">Lyophyllum shimeji</name>
    <name type="common">Hon-shimeji</name>
    <name type="synonym">Tricholoma shimeji</name>
    <dbReference type="NCBI Taxonomy" id="47721"/>
    <lineage>
        <taxon>Eukaryota</taxon>
        <taxon>Fungi</taxon>
        <taxon>Dikarya</taxon>
        <taxon>Basidiomycota</taxon>
        <taxon>Agaricomycotina</taxon>
        <taxon>Agaricomycetes</taxon>
        <taxon>Agaricomycetidae</taxon>
        <taxon>Agaricales</taxon>
        <taxon>Tricholomatineae</taxon>
        <taxon>Lyophyllaceae</taxon>
        <taxon>Lyophyllum</taxon>
    </lineage>
</organism>
<name>A0A9P3PVN9_LYOSH</name>
<dbReference type="Proteomes" id="UP001063166">
    <property type="component" value="Unassembled WGS sequence"/>
</dbReference>
<comment type="caution">
    <text evidence="1">The sequence shown here is derived from an EMBL/GenBank/DDBJ whole genome shotgun (WGS) entry which is preliminary data.</text>
</comment>
<dbReference type="EMBL" id="BRPK01000011">
    <property type="protein sequence ID" value="GLB42438.1"/>
    <property type="molecule type" value="Genomic_DNA"/>
</dbReference>
<evidence type="ECO:0000313" key="2">
    <source>
        <dbReference type="Proteomes" id="UP001063166"/>
    </source>
</evidence>